<accession>A0ABY7ECL1</accession>
<evidence type="ECO:0000256" key="1">
    <source>
        <dbReference type="ARBA" id="ARBA00022574"/>
    </source>
</evidence>
<feature type="repeat" description="WD" evidence="3">
    <location>
        <begin position="211"/>
        <end position="238"/>
    </location>
</feature>
<keyword evidence="5" id="KW-1185">Reference proteome</keyword>
<feature type="repeat" description="WD" evidence="3">
    <location>
        <begin position="243"/>
        <end position="275"/>
    </location>
</feature>
<sequence>MYNKKQQNMYMIPKISHPSPGTHGSGIGVQISHPSLLIFLDLSATLGGGGAPAASRTHVTRQLDTGPLSGSPRGYFPHGTPAEIPRDEIRVYLNVIVEAVEDLQIVQTQHRAMGSLTKVCTLEGHEDQVWCVAWNPAGSLLASCGTDKTIRIWGREGDNWVCKSVLTDGHQRTIRNVAWSPCGNYLASASFDATVCIWSRKEGEFECIATLEGHENEVKAVSWATSGSLLATCSRDKSCASVMSAHSQDVKYCTWHPSREILASCSYDNTVKLFKEEIDDWTCFATLESHESTVWKVCFDAEGHRLASVSDDKTVKIWQEYMPGNQEGVPTVGKDGTWKCVCTLSGYHDRTIFDVDWSHLTGRLVTGGGDDCIRVFREEEGSDKNQPSYNLSASVRKAHSQDINCVAWNPKVENFLASCSDDGT</sequence>
<evidence type="ECO:0000313" key="4">
    <source>
        <dbReference type="EMBL" id="WAR06537.1"/>
    </source>
</evidence>
<feature type="repeat" description="WD" evidence="3">
    <location>
        <begin position="167"/>
        <end position="199"/>
    </location>
</feature>
<feature type="repeat" description="WD" evidence="3">
    <location>
        <begin position="122"/>
        <end position="153"/>
    </location>
</feature>
<dbReference type="InterPro" id="IPR001680">
    <property type="entry name" value="WD40_rpt"/>
</dbReference>
<dbReference type="InterPro" id="IPR028608">
    <property type="entry name" value="CIAO1/Cia1"/>
</dbReference>
<dbReference type="InterPro" id="IPR015943">
    <property type="entry name" value="WD40/YVTN_repeat-like_dom_sf"/>
</dbReference>
<organism evidence="4 5">
    <name type="scientific">Mya arenaria</name>
    <name type="common">Soft-shell clam</name>
    <dbReference type="NCBI Taxonomy" id="6604"/>
    <lineage>
        <taxon>Eukaryota</taxon>
        <taxon>Metazoa</taxon>
        <taxon>Spiralia</taxon>
        <taxon>Lophotrochozoa</taxon>
        <taxon>Mollusca</taxon>
        <taxon>Bivalvia</taxon>
        <taxon>Autobranchia</taxon>
        <taxon>Heteroconchia</taxon>
        <taxon>Euheterodonta</taxon>
        <taxon>Imparidentia</taxon>
        <taxon>Neoheterodontei</taxon>
        <taxon>Myida</taxon>
        <taxon>Myoidea</taxon>
        <taxon>Myidae</taxon>
        <taxon>Mya</taxon>
    </lineage>
</organism>
<keyword evidence="2" id="KW-0677">Repeat</keyword>
<dbReference type="SMART" id="SM00320">
    <property type="entry name" value="WD40"/>
    <property type="match status" value="7"/>
</dbReference>
<feature type="non-terminal residue" evidence="4">
    <location>
        <position position="1"/>
    </location>
</feature>
<feature type="repeat" description="WD" evidence="3">
    <location>
        <begin position="396"/>
        <end position="424"/>
    </location>
</feature>
<dbReference type="PANTHER" id="PTHR19920:SF0">
    <property type="entry name" value="CYTOSOLIC IRON-SULFUR PROTEIN ASSEMBLY PROTEIN CIAO1-RELATED"/>
    <property type="match status" value="1"/>
</dbReference>
<keyword evidence="1 3" id="KW-0853">WD repeat</keyword>
<dbReference type="CDD" id="cd00200">
    <property type="entry name" value="WD40"/>
    <property type="match status" value="1"/>
</dbReference>
<reference evidence="4" key="1">
    <citation type="submission" date="2022-11" db="EMBL/GenBank/DDBJ databases">
        <title>Centuries of genome instability and evolution in soft-shell clam transmissible cancer (bioRxiv).</title>
        <authorList>
            <person name="Hart S.F.M."/>
            <person name="Yonemitsu M.A."/>
            <person name="Giersch R.M."/>
            <person name="Beal B.F."/>
            <person name="Arriagada G."/>
            <person name="Davis B.W."/>
            <person name="Ostrander E.A."/>
            <person name="Goff S.P."/>
            <person name="Metzger M.J."/>
        </authorList>
    </citation>
    <scope>NUCLEOTIDE SEQUENCE</scope>
    <source>
        <strain evidence="4">MELC-2E11</strain>
        <tissue evidence="4">Siphon/mantle</tissue>
    </source>
</reference>
<protein>
    <submittedName>
        <fullName evidence="4">CIAO1-like protein</fullName>
    </submittedName>
</protein>
<gene>
    <name evidence="4" type="ORF">MAR_021906</name>
</gene>
<dbReference type="PANTHER" id="PTHR19920">
    <property type="entry name" value="WD40 PROTEIN CIAO1"/>
    <property type="match status" value="1"/>
</dbReference>
<evidence type="ECO:0000256" key="3">
    <source>
        <dbReference type="PROSITE-ProRule" id="PRU00221"/>
    </source>
</evidence>
<proteinExistence type="inferred from homology"/>
<dbReference type="InterPro" id="IPR036322">
    <property type="entry name" value="WD40_repeat_dom_sf"/>
</dbReference>
<dbReference type="Pfam" id="PF00400">
    <property type="entry name" value="WD40"/>
    <property type="match status" value="6"/>
</dbReference>
<dbReference type="Proteomes" id="UP001164746">
    <property type="component" value="Chromosome 5"/>
</dbReference>
<dbReference type="SUPFAM" id="SSF50978">
    <property type="entry name" value="WD40 repeat-like"/>
    <property type="match status" value="1"/>
</dbReference>
<dbReference type="HAMAP" id="MF_03037">
    <property type="entry name" value="ciao1"/>
    <property type="match status" value="1"/>
</dbReference>
<evidence type="ECO:0000256" key="2">
    <source>
        <dbReference type="ARBA" id="ARBA00022737"/>
    </source>
</evidence>
<dbReference type="PROSITE" id="PS50294">
    <property type="entry name" value="WD_REPEATS_REGION"/>
    <property type="match status" value="4"/>
</dbReference>
<dbReference type="EMBL" id="CP111016">
    <property type="protein sequence ID" value="WAR06537.1"/>
    <property type="molecule type" value="Genomic_DNA"/>
</dbReference>
<evidence type="ECO:0000313" key="5">
    <source>
        <dbReference type="Proteomes" id="UP001164746"/>
    </source>
</evidence>
<name>A0ABY7ECL1_MYAAR</name>
<feature type="repeat" description="WD" evidence="3">
    <location>
        <begin position="287"/>
        <end position="319"/>
    </location>
</feature>
<dbReference type="Gene3D" id="2.130.10.10">
    <property type="entry name" value="YVTN repeat-like/Quinoprotein amine dehydrogenase"/>
    <property type="match status" value="1"/>
</dbReference>
<dbReference type="PROSITE" id="PS50082">
    <property type="entry name" value="WD_REPEATS_2"/>
    <property type="match status" value="6"/>
</dbReference>